<accession>A0A837LGJ5</accession>
<proteinExistence type="predicted"/>
<dbReference type="EMBL" id="LEDI01000020">
    <property type="protein sequence ID" value="KLQ03821.1"/>
    <property type="molecule type" value="Genomic_DNA"/>
</dbReference>
<evidence type="ECO:0000313" key="1">
    <source>
        <dbReference type="EMBL" id="KLQ03821.1"/>
    </source>
</evidence>
<name>A0A837LGJ5_9ENTR</name>
<dbReference type="AlphaFoldDB" id="A0A837LGJ5"/>
<organism evidence="1 2">
    <name type="scientific">Enterobacter roggenkampii</name>
    <dbReference type="NCBI Taxonomy" id="1812935"/>
    <lineage>
        <taxon>Bacteria</taxon>
        <taxon>Pseudomonadati</taxon>
        <taxon>Pseudomonadota</taxon>
        <taxon>Gammaproteobacteria</taxon>
        <taxon>Enterobacterales</taxon>
        <taxon>Enterobacteriaceae</taxon>
        <taxon>Enterobacter</taxon>
        <taxon>Enterobacter cloacae complex</taxon>
    </lineage>
</organism>
<sequence length="51" mass="5750">MNSKQWPGKAAMGRLKDTEKAQYNAWLDYLDALEAVDTSKAPEITWPEIPA</sequence>
<dbReference type="Pfam" id="PF02413">
    <property type="entry name" value="Caudo_TAP"/>
    <property type="match status" value="1"/>
</dbReference>
<comment type="caution">
    <text evidence="1">The sequence shown here is derived from an EMBL/GenBank/DDBJ whole genome shotgun (WGS) entry which is preliminary data.</text>
</comment>
<protein>
    <submittedName>
        <fullName evidence="1">Tail protein</fullName>
    </submittedName>
</protein>
<reference evidence="1 2" key="1">
    <citation type="submission" date="2015-06" db="EMBL/GenBank/DDBJ databases">
        <authorList>
            <person name="Adams M."/>
            <person name="Sutton G."/>
            <person name="Nelson K."/>
            <person name="Bonomo R."/>
            <person name="McCorrison J."/>
            <person name="Sanka R."/>
            <person name="Brinkac L."/>
            <person name="Nierman W."/>
        </authorList>
    </citation>
    <scope>NUCLEOTIDE SEQUENCE [LARGE SCALE GENOMIC DNA]</scope>
    <source>
        <strain evidence="1 2">GN02692</strain>
    </source>
</reference>
<evidence type="ECO:0000313" key="2">
    <source>
        <dbReference type="Proteomes" id="UP000036013"/>
    </source>
</evidence>
<dbReference type="Proteomes" id="UP000036013">
    <property type="component" value="Unassembled WGS sequence"/>
</dbReference>
<gene>
    <name evidence="1" type="ORF">ABF77_11540</name>
</gene>
<dbReference type="InterPro" id="IPR003458">
    <property type="entry name" value="Phage_T4_Gp38_tail_assem"/>
</dbReference>